<accession>A0ABT6TXE7</accession>
<protein>
    <submittedName>
        <fullName evidence="5">Sugar transferase</fullName>
    </submittedName>
</protein>
<proteinExistence type="inferred from homology"/>
<gene>
    <name evidence="5" type="ORF">MKZ47_02940</name>
</gene>
<evidence type="ECO:0000313" key="6">
    <source>
        <dbReference type="Proteomes" id="UP001156974"/>
    </source>
</evidence>
<dbReference type="SUPFAM" id="SSF53448">
    <property type="entry name" value="Nucleotide-diphospho-sugar transferases"/>
    <property type="match status" value="1"/>
</dbReference>
<keyword evidence="2" id="KW-1133">Transmembrane helix</keyword>
<organism evidence="5 6">
    <name type="scientific">Pseudoalteromonas shioyasakiensis</name>
    <dbReference type="NCBI Taxonomy" id="1190813"/>
    <lineage>
        <taxon>Bacteria</taxon>
        <taxon>Pseudomonadati</taxon>
        <taxon>Pseudomonadota</taxon>
        <taxon>Gammaproteobacteria</taxon>
        <taxon>Alteromonadales</taxon>
        <taxon>Pseudoalteromonadaceae</taxon>
        <taxon>Pseudoalteromonas</taxon>
    </lineage>
</organism>
<keyword evidence="2" id="KW-0472">Membrane</keyword>
<dbReference type="CDD" id="cd06439">
    <property type="entry name" value="CESA_like_1"/>
    <property type="match status" value="1"/>
</dbReference>
<dbReference type="Gene3D" id="3.90.550.10">
    <property type="entry name" value="Spore Coat Polysaccharide Biosynthesis Protein SpsA, Chain A"/>
    <property type="match status" value="1"/>
</dbReference>
<reference evidence="5 6" key="1">
    <citation type="submission" date="2022-02" db="EMBL/GenBank/DDBJ databases">
        <title>Genome analysis of Beneficial Microorganisms for Coral consortium from Pocillopora damicornis.</title>
        <authorList>
            <person name="Rosado P.M."/>
            <person name="Cardoso P.M."/>
            <person name="Rosado J.G."/>
            <person name="Schultz J."/>
            <person name="Rocha U."/>
            <person name="Costa T.K."/>
            <person name="Peixoto R.S."/>
        </authorList>
    </citation>
    <scope>NUCLEOTIDE SEQUENCE [LARGE SCALE GENOMIC DNA]</scope>
    <source>
        <strain evidence="5 6">BMC5</strain>
    </source>
</reference>
<dbReference type="InterPro" id="IPR003362">
    <property type="entry name" value="Bact_transf"/>
</dbReference>
<evidence type="ECO:0000259" key="3">
    <source>
        <dbReference type="Pfam" id="PF00535"/>
    </source>
</evidence>
<evidence type="ECO:0000313" key="5">
    <source>
        <dbReference type="EMBL" id="MDI4668061.1"/>
    </source>
</evidence>
<dbReference type="InterPro" id="IPR029044">
    <property type="entry name" value="Nucleotide-diphossugar_trans"/>
</dbReference>
<keyword evidence="2" id="KW-0812">Transmembrane</keyword>
<comment type="caution">
    <text evidence="5">The sequence shown here is derived from an EMBL/GenBank/DDBJ whole genome shotgun (WGS) entry which is preliminary data.</text>
</comment>
<feature type="domain" description="Bacterial sugar transferase" evidence="4">
    <location>
        <begin position="405"/>
        <end position="598"/>
    </location>
</feature>
<feature type="transmembrane region" description="Helical" evidence="2">
    <location>
        <begin position="6"/>
        <end position="25"/>
    </location>
</feature>
<evidence type="ECO:0000256" key="2">
    <source>
        <dbReference type="SAM" id="Phobius"/>
    </source>
</evidence>
<evidence type="ECO:0000256" key="1">
    <source>
        <dbReference type="ARBA" id="ARBA00006464"/>
    </source>
</evidence>
<dbReference type="EMBL" id="JAKUMG010000001">
    <property type="protein sequence ID" value="MDI4668061.1"/>
    <property type="molecule type" value="Genomic_DNA"/>
</dbReference>
<feature type="transmembrane region" description="Helical" evidence="2">
    <location>
        <begin position="303"/>
        <end position="323"/>
    </location>
</feature>
<dbReference type="Pfam" id="PF02397">
    <property type="entry name" value="Bac_transf"/>
    <property type="match status" value="1"/>
</dbReference>
<dbReference type="RefSeq" id="WP_175081950.1">
    <property type="nucleotide sequence ID" value="NZ_JAKUMG010000001.1"/>
</dbReference>
<dbReference type="Proteomes" id="UP001156974">
    <property type="component" value="Unassembled WGS sequence"/>
</dbReference>
<keyword evidence="5" id="KW-0808">Transferase</keyword>
<feature type="domain" description="Glycosyltransferase 2-like" evidence="3">
    <location>
        <begin position="52"/>
        <end position="215"/>
    </location>
</feature>
<dbReference type="GO" id="GO:0016740">
    <property type="term" value="F:transferase activity"/>
    <property type="evidence" value="ECO:0007669"/>
    <property type="project" value="UniProtKB-KW"/>
</dbReference>
<name>A0ABT6TXE7_9GAMM</name>
<dbReference type="PANTHER" id="PTHR30576">
    <property type="entry name" value="COLANIC BIOSYNTHESIS UDP-GLUCOSE LIPID CARRIER TRANSFERASE"/>
    <property type="match status" value="1"/>
</dbReference>
<feature type="transmembrane region" description="Helical" evidence="2">
    <location>
        <begin position="410"/>
        <end position="431"/>
    </location>
</feature>
<dbReference type="PANTHER" id="PTHR30576:SF0">
    <property type="entry name" value="UNDECAPRENYL-PHOSPHATE N-ACETYLGALACTOSAMINYL 1-PHOSPHATE TRANSFERASE-RELATED"/>
    <property type="match status" value="1"/>
</dbReference>
<dbReference type="Pfam" id="PF00535">
    <property type="entry name" value="Glycos_transf_2"/>
    <property type="match status" value="1"/>
</dbReference>
<keyword evidence="6" id="KW-1185">Reference proteome</keyword>
<dbReference type="InterPro" id="IPR001173">
    <property type="entry name" value="Glyco_trans_2-like"/>
</dbReference>
<evidence type="ECO:0000259" key="4">
    <source>
        <dbReference type="Pfam" id="PF02397"/>
    </source>
</evidence>
<feature type="transmembrane region" description="Helical" evidence="2">
    <location>
        <begin position="329"/>
        <end position="348"/>
    </location>
</feature>
<comment type="similarity">
    <text evidence="1">Belongs to the bacterial sugar transferase family.</text>
</comment>
<sequence>MTIFTTLFIILMCIAAYHHIGYPLLLKCVAGKKQKTSKQTVFDDNYTPNIAVLMCAYNEQQHIAEKLYNLASLVYDTDHYSIHVYFDGCTDKSYQQALKAQQVLHKQGVQCYFHHRDENQGKVQGLNTLMGMAKYHNDILLFTDVSALLSIDALNKVAKQFSDPQVAISTGVYTLDENAPDAQKAYWQYQNQVKKSESNLGAVIGVPGAMFAMRAVYANELDKNTINDDFVLSMKALSKGGKAVVDEEVVIYERECDEQSEDYKRRVRLGAGNWQQIKALLLLLNPRLGWTCMNFFSHKVLRGVMPIILACIYACVFIEAIVMQSVWSQLIATGILSLHAVQAVKTIFAFNKRIPIVDKVNYILNSYFLALWGIIRYEQGYFDTPWQRVKSASKAQTKSVIKVIKRSLDIAGALFALGLVWPVCIIAALAIKLTSKGPIIFKQLRVGESSDDFVELFYVYKFRSMVVDAESRSGAVWASKDDPRITAVGRFMRKTRIDELPQLINVLKGEMSLIGPRPERPVFYGKLEKDIPYFCQRTYGVKPGISGLAQVMNGYDETIDDARSKIGWDYAYSLSMSSPRAWAKLEFSIVIKTLQVVFTGKGQ</sequence>